<evidence type="ECO:0000313" key="7">
    <source>
        <dbReference type="EMBL" id="TDO98233.1"/>
    </source>
</evidence>
<dbReference type="Gene3D" id="1.10.287.950">
    <property type="entry name" value="Methyl-accepting chemotaxis protein"/>
    <property type="match status" value="1"/>
</dbReference>
<dbReference type="PANTHER" id="PTHR32089">
    <property type="entry name" value="METHYL-ACCEPTING CHEMOTAXIS PROTEIN MCPB"/>
    <property type="match status" value="1"/>
</dbReference>
<dbReference type="InterPro" id="IPR004090">
    <property type="entry name" value="Chemotax_Me-accpt_rcpt"/>
</dbReference>
<dbReference type="GO" id="GO:0016020">
    <property type="term" value="C:membrane"/>
    <property type="evidence" value="ECO:0007669"/>
    <property type="project" value="UniProtKB-SubCell"/>
</dbReference>
<dbReference type="Pfam" id="PF00015">
    <property type="entry name" value="MCPsignal"/>
    <property type="match status" value="1"/>
</dbReference>
<dbReference type="PANTHER" id="PTHR32089:SF70">
    <property type="entry name" value="ENERGY TAXIS MODULATING METHYL ACCEPTING SENSORY TRANSDUCER"/>
    <property type="match status" value="1"/>
</dbReference>
<dbReference type="AlphaFoldDB" id="A0A4R6M9W0"/>
<dbReference type="PROSITE" id="PS50111">
    <property type="entry name" value="CHEMOTAXIS_TRANSDUC_2"/>
    <property type="match status" value="1"/>
</dbReference>
<evidence type="ECO:0000313" key="8">
    <source>
        <dbReference type="Proteomes" id="UP000294656"/>
    </source>
</evidence>
<name>A0A4R6M9W0_9GAMM</name>
<comment type="caution">
    <text evidence="7">The sequence shown here is derived from an EMBL/GenBank/DDBJ whole genome shotgun (WGS) entry which is preliminary data.</text>
</comment>
<evidence type="ECO:0000259" key="6">
    <source>
        <dbReference type="PROSITE" id="PS50111"/>
    </source>
</evidence>
<gene>
    <name evidence="7" type="ORF">DFP79_1873</name>
</gene>
<evidence type="ECO:0000256" key="4">
    <source>
        <dbReference type="PROSITE-ProRule" id="PRU00284"/>
    </source>
</evidence>
<sequence>MMFGNKKRIELETALTEVQEEKHNLSTKLAQIEAELTQLKESQQSTVELEDKTPFLLEANQPSLSFVLGSTNKILELLFEPMSESEGSDVLIQQNKTDIFELKEAISTIADKTQISLQDVNSLRDTANEIKGFTDTIQSISEQTNLLALNAAIEAARAGEHGRGFAVVADEVRTLANKARESSEHISLLVQRIDENTNKVSRQVDGLHNDTISTNQSCERLSLSFNDTAAHSEKLMASGYQSMAYAHVAAAVLDLTVWHNQFLIKAWQKQPQDKALDITTTYLGDWYYNGTDNEFNFRQQADFIALGDLLSKINELMTEMTNGVIETDQLVALEETCSTYMKQVEQALTRTQEYILSHV</sequence>
<feature type="coiled-coil region" evidence="5">
    <location>
        <begin position="8"/>
        <end position="42"/>
    </location>
</feature>
<keyword evidence="8" id="KW-1185">Reference proteome</keyword>
<dbReference type="InterPro" id="IPR004089">
    <property type="entry name" value="MCPsignal_dom"/>
</dbReference>
<dbReference type="SUPFAM" id="SSF58104">
    <property type="entry name" value="Methyl-accepting chemotaxis protein (MCP) signaling domain"/>
    <property type="match status" value="1"/>
</dbReference>
<proteinExistence type="inferred from homology"/>
<reference evidence="7 8" key="1">
    <citation type="submission" date="2019-03" db="EMBL/GenBank/DDBJ databases">
        <title>Genomic Encyclopedia of Type Strains, Phase III (KMG-III): the genomes of soil and plant-associated and newly described type strains.</title>
        <authorList>
            <person name="Whitman W."/>
        </authorList>
    </citation>
    <scope>NUCLEOTIDE SEQUENCE [LARGE SCALE GENOMIC DNA]</scope>
    <source>
        <strain evidence="7 8">CECT 7378</strain>
    </source>
</reference>
<evidence type="ECO:0000256" key="1">
    <source>
        <dbReference type="ARBA" id="ARBA00004370"/>
    </source>
</evidence>
<dbReference type="PRINTS" id="PR00260">
    <property type="entry name" value="CHEMTRNSDUCR"/>
</dbReference>
<feature type="domain" description="Methyl-accepting transducer" evidence="6">
    <location>
        <begin position="104"/>
        <end position="205"/>
    </location>
</feature>
<evidence type="ECO:0000256" key="3">
    <source>
        <dbReference type="ARBA" id="ARBA00029447"/>
    </source>
</evidence>
<comment type="similarity">
    <text evidence="3">Belongs to the methyl-accepting chemotaxis (MCP) protein family.</text>
</comment>
<dbReference type="GO" id="GO:0007165">
    <property type="term" value="P:signal transduction"/>
    <property type="evidence" value="ECO:0007669"/>
    <property type="project" value="UniProtKB-KW"/>
</dbReference>
<dbReference type="Proteomes" id="UP000294656">
    <property type="component" value="Unassembled WGS sequence"/>
</dbReference>
<evidence type="ECO:0000256" key="5">
    <source>
        <dbReference type="SAM" id="Coils"/>
    </source>
</evidence>
<evidence type="ECO:0000256" key="2">
    <source>
        <dbReference type="ARBA" id="ARBA00023224"/>
    </source>
</evidence>
<dbReference type="GO" id="GO:0004888">
    <property type="term" value="F:transmembrane signaling receptor activity"/>
    <property type="evidence" value="ECO:0007669"/>
    <property type="project" value="InterPro"/>
</dbReference>
<dbReference type="EMBL" id="SNXC01000011">
    <property type="protein sequence ID" value="TDO98233.1"/>
    <property type="molecule type" value="Genomic_DNA"/>
</dbReference>
<protein>
    <submittedName>
        <fullName evidence="7">Methyl-accepting chemotaxis protein (MCP) signaling protein</fullName>
    </submittedName>
</protein>
<dbReference type="GO" id="GO:0006935">
    <property type="term" value="P:chemotaxis"/>
    <property type="evidence" value="ECO:0007669"/>
    <property type="project" value="InterPro"/>
</dbReference>
<comment type="subcellular location">
    <subcellularLocation>
        <location evidence="1">Membrane</location>
    </subcellularLocation>
</comment>
<organism evidence="7 8">
    <name type="scientific">Marinomonas balearica</name>
    <dbReference type="NCBI Taxonomy" id="491947"/>
    <lineage>
        <taxon>Bacteria</taxon>
        <taxon>Pseudomonadati</taxon>
        <taxon>Pseudomonadota</taxon>
        <taxon>Gammaproteobacteria</taxon>
        <taxon>Oceanospirillales</taxon>
        <taxon>Oceanospirillaceae</taxon>
        <taxon>Marinomonas</taxon>
    </lineage>
</organism>
<keyword evidence="5" id="KW-0175">Coiled coil</keyword>
<keyword evidence="2 4" id="KW-0807">Transducer</keyword>
<accession>A0A4R6M9W0</accession>
<dbReference type="SMART" id="SM00283">
    <property type="entry name" value="MA"/>
    <property type="match status" value="1"/>
</dbReference>
<dbReference type="OrthoDB" id="6097167at2"/>